<reference evidence="5 6" key="1">
    <citation type="submission" date="2011-07" db="EMBL/GenBank/DDBJ databases">
        <authorList>
            <person name="Harkins D.M."/>
            <person name="Madupu R."/>
            <person name="Durkin A.S."/>
            <person name="Torralba M."/>
            <person name="Methe B."/>
            <person name="Sutton G.G."/>
            <person name="Nelson K.E."/>
        </authorList>
    </citation>
    <scope>NUCLEOTIDE SEQUENCE [LARGE SCALE GENOMIC DNA]</scope>
    <source>
        <strain evidence="5 6">SK313</strain>
    </source>
</reference>
<feature type="coiled-coil region" evidence="3">
    <location>
        <begin position="16"/>
        <end position="64"/>
    </location>
</feature>
<dbReference type="Proteomes" id="UP000005621">
    <property type="component" value="Unassembled WGS sequence"/>
</dbReference>
<proteinExistence type="predicted"/>
<name>F9Q465_STROR</name>
<keyword evidence="3" id="KW-0175">Coiled coil</keyword>
<dbReference type="InterPro" id="IPR037118">
    <property type="entry name" value="Val-tRNA_synth_C_sf"/>
</dbReference>
<dbReference type="GO" id="GO:0003677">
    <property type="term" value="F:DNA binding"/>
    <property type="evidence" value="ECO:0007669"/>
    <property type="project" value="InterPro"/>
</dbReference>
<dbReference type="PATRIC" id="fig|1035190.4.peg.1542"/>
<feature type="domain" description="ABC transporter Uup C-terminal" evidence="4">
    <location>
        <begin position="1"/>
        <end position="65"/>
    </location>
</feature>
<protein>
    <recommendedName>
        <fullName evidence="4">ABC transporter Uup C-terminal domain-containing protein</fullName>
    </recommendedName>
</protein>
<evidence type="ECO:0000313" key="5">
    <source>
        <dbReference type="EMBL" id="EGV00889.1"/>
    </source>
</evidence>
<comment type="caution">
    <text evidence="5">The sequence shown here is derived from an EMBL/GenBank/DDBJ whole genome shotgun (WGS) entry which is preliminary data.</text>
</comment>
<dbReference type="EMBL" id="AFUU01000004">
    <property type="protein sequence ID" value="EGV00889.1"/>
    <property type="molecule type" value="Genomic_DNA"/>
</dbReference>
<evidence type="ECO:0000256" key="1">
    <source>
        <dbReference type="ARBA" id="ARBA00022741"/>
    </source>
</evidence>
<dbReference type="Pfam" id="PF16326">
    <property type="entry name" value="ABC_tran_CTD"/>
    <property type="match status" value="1"/>
</dbReference>
<keyword evidence="1" id="KW-0547">Nucleotide-binding</keyword>
<organism evidence="5 6">
    <name type="scientific">Streptococcus oralis SK313</name>
    <dbReference type="NCBI Taxonomy" id="1035190"/>
    <lineage>
        <taxon>Bacteria</taxon>
        <taxon>Bacillati</taxon>
        <taxon>Bacillota</taxon>
        <taxon>Bacilli</taxon>
        <taxon>Lactobacillales</taxon>
        <taxon>Streptococcaceae</taxon>
        <taxon>Streptococcus</taxon>
    </lineage>
</organism>
<dbReference type="Gene3D" id="1.10.287.380">
    <property type="entry name" value="Valyl-tRNA synthetase, C-terminal domain"/>
    <property type="match status" value="1"/>
</dbReference>
<dbReference type="GO" id="GO:0005524">
    <property type="term" value="F:ATP binding"/>
    <property type="evidence" value="ECO:0007669"/>
    <property type="project" value="UniProtKB-KW"/>
</dbReference>
<dbReference type="AlphaFoldDB" id="F9Q465"/>
<evidence type="ECO:0000259" key="4">
    <source>
        <dbReference type="Pfam" id="PF16326"/>
    </source>
</evidence>
<evidence type="ECO:0000256" key="3">
    <source>
        <dbReference type="SAM" id="Coils"/>
    </source>
</evidence>
<gene>
    <name evidence="5" type="ORF">HMPREF9950_0406</name>
</gene>
<evidence type="ECO:0000313" key="6">
    <source>
        <dbReference type="Proteomes" id="UP000005621"/>
    </source>
</evidence>
<sequence>MTYQEKQEWGSIEGDIEALENHIAAIEEEMQANGSDFGKLATLQKELDEKNEELLEKYERYEYLSDFDS</sequence>
<accession>F9Q465</accession>
<keyword evidence="2" id="KW-0067">ATP-binding</keyword>
<evidence type="ECO:0000256" key="2">
    <source>
        <dbReference type="ARBA" id="ARBA00022840"/>
    </source>
</evidence>
<dbReference type="InterPro" id="IPR032524">
    <property type="entry name" value="ABC_tran_C"/>
</dbReference>